<proteinExistence type="predicted"/>
<feature type="chain" id="PRO_5046646100" evidence="1">
    <location>
        <begin position="32"/>
        <end position="419"/>
    </location>
</feature>
<protein>
    <submittedName>
        <fullName evidence="2">6-bladed beta-propeller</fullName>
    </submittedName>
</protein>
<reference evidence="2 3" key="1">
    <citation type="submission" date="2024-03" db="EMBL/GenBank/DDBJ databases">
        <title>Chitinophaga caseinilytica sp. nov., a casein hydrolysing bacterium isolated from forest soil.</title>
        <authorList>
            <person name="Lee D.S."/>
            <person name="Han D.M."/>
            <person name="Baek J.H."/>
            <person name="Choi D.G."/>
            <person name="Jeon J.H."/>
            <person name="Jeon C.O."/>
        </authorList>
    </citation>
    <scope>NUCLEOTIDE SEQUENCE [LARGE SCALE GENOMIC DNA]</scope>
    <source>
        <strain evidence="2 3">KACC 19118</strain>
    </source>
</reference>
<evidence type="ECO:0000313" key="2">
    <source>
        <dbReference type="EMBL" id="WZN46911.1"/>
    </source>
</evidence>
<dbReference type="RefSeq" id="WP_341841584.1">
    <property type="nucleotide sequence ID" value="NZ_CP149792.1"/>
</dbReference>
<name>A0ABZ2Z3U6_9BACT</name>
<evidence type="ECO:0000256" key="1">
    <source>
        <dbReference type="SAM" id="SignalP"/>
    </source>
</evidence>
<dbReference type="Pfam" id="PF17170">
    <property type="entry name" value="DUF5128"/>
    <property type="match status" value="1"/>
</dbReference>
<organism evidence="2 3">
    <name type="scientific">Chitinophaga caseinilytica</name>
    <dbReference type="NCBI Taxonomy" id="2267521"/>
    <lineage>
        <taxon>Bacteria</taxon>
        <taxon>Pseudomonadati</taxon>
        <taxon>Bacteroidota</taxon>
        <taxon>Chitinophagia</taxon>
        <taxon>Chitinophagales</taxon>
        <taxon>Chitinophagaceae</taxon>
        <taxon>Chitinophaga</taxon>
    </lineage>
</organism>
<feature type="signal peptide" evidence="1">
    <location>
        <begin position="1"/>
        <end position="31"/>
    </location>
</feature>
<keyword evidence="3" id="KW-1185">Reference proteome</keyword>
<keyword evidence="1" id="KW-0732">Signal</keyword>
<dbReference type="EMBL" id="CP150096">
    <property type="protein sequence ID" value="WZN46911.1"/>
    <property type="molecule type" value="Genomic_DNA"/>
</dbReference>
<gene>
    <name evidence="2" type="ORF">WJU22_01780</name>
</gene>
<dbReference type="Proteomes" id="UP001449657">
    <property type="component" value="Chromosome"/>
</dbReference>
<sequence>MKLFARPQMYKLPRLWFTLFAAALPATLALGQTVPKYRIDPDQAYGGMVSEYFSEVEYIPLETTKESIFGDVHQLLPTDSGFVIGDRDTRSILVFSTKGKFIRKLNEYGNLHHDKVNNLVIVMKFASNMRSVIFMYYTLSGVPLPERKQEFQLERNATGLKLLTPLSADFFLQSVGCTASDPGNGPCHFLSVYRKDALYKQLLPVREDISLATARIHGYIPMPKVIENGTALVSTPLDFGLYRVSADSAVKIAQIVFPGSRMLSADILRTKDPRVLDSIRKSIDSRQELILNVENLFFLGNKLFFKLVVPVYAIASQSAMNKYQYNFVYDTASGKLSTLDRVTPDEASWYLPLFSEGAKSGGAAIFQKQLYSHISSLQLFQSLDAAKARQAKFPPVLENYFKKSDRTSNPVIVRMKLKE</sequence>
<evidence type="ECO:0000313" key="3">
    <source>
        <dbReference type="Proteomes" id="UP001449657"/>
    </source>
</evidence>
<accession>A0ABZ2Z3U6</accession>